<dbReference type="InterPro" id="IPR012337">
    <property type="entry name" value="RNaseH-like_sf"/>
</dbReference>
<dbReference type="EMBL" id="VYZN01000002">
    <property type="protein sequence ID" value="KAE9544391.1"/>
    <property type="molecule type" value="Genomic_DNA"/>
</dbReference>
<evidence type="ECO:0000259" key="1">
    <source>
        <dbReference type="PROSITE" id="PS50994"/>
    </source>
</evidence>
<dbReference type="PANTHER" id="PTHR37984">
    <property type="entry name" value="PROTEIN CBG26694"/>
    <property type="match status" value="1"/>
</dbReference>
<dbReference type="OrthoDB" id="6616182at2759"/>
<dbReference type="Gene3D" id="3.30.420.10">
    <property type="entry name" value="Ribonuclease H-like superfamily/Ribonuclease H"/>
    <property type="match status" value="1"/>
</dbReference>
<evidence type="ECO:0000313" key="2">
    <source>
        <dbReference type="EMBL" id="KAE9544391.1"/>
    </source>
</evidence>
<evidence type="ECO:0000313" key="3">
    <source>
        <dbReference type="Proteomes" id="UP000475862"/>
    </source>
</evidence>
<dbReference type="SUPFAM" id="SSF53098">
    <property type="entry name" value="Ribonuclease H-like"/>
    <property type="match status" value="1"/>
</dbReference>
<keyword evidence="3" id="KW-1185">Reference proteome</keyword>
<dbReference type="GO" id="GO:0015074">
    <property type="term" value="P:DNA integration"/>
    <property type="evidence" value="ECO:0007669"/>
    <property type="project" value="InterPro"/>
</dbReference>
<dbReference type="PROSITE" id="PS50994">
    <property type="entry name" value="INTEGRASE"/>
    <property type="match status" value="1"/>
</dbReference>
<feature type="domain" description="Integrase catalytic" evidence="1">
    <location>
        <begin position="1"/>
        <end position="92"/>
    </location>
</feature>
<proteinExistence type="predicted"/>
<accession>A0A6G0U5J2</accession>
<dbReference type="AlphaFoldDB" id="A0A6G0U5J2"/>
<dbReference type="InterPro" id="IPR050951">
    <property type="entry name" value="Retrovirus_Pol_polyprotein"/>
</dbReference>
<protein>
    <recommendedName>
        <fullName evidence="1">Integrase catalytic domain-containing protein</fullName>
    </recommendedName>
</protein>
<comment type="caution">
    <text evidence="2">The sequence shown here is derived from an EMBL/GenBank/DDBJ whole genome shotgun (WGS) entry which is preliminary data.</text>
</comment>
<dbReference type="GO" id="GO:0003676">
    <property type="term" value="F:nucleic acid binding"/>
    <property type="evidence" value="ECO:0007669"/>
    <property type="project" value="InterPro"/>
</dbReference>
<reference evidence="2 3" key="1">
    <citation type="submission" date="2019-08" db="EMBL/GenBank/DDBJ databases">
        <title>The genome of the soybean aphid Biotype 1, its phylome, world population structure and adaptation to the North American continent.</title>
        <authorList>
            <person name="Giordano R."/>
            <person name="Donthu R.K."/>
            <person name="Hernandez A.G."/>
            <person name="Wright C.L."/>
            <person name="Zimin A.V."/>
        </authorList>
    </citation>
    <scope>NUCLEOTIDE SEQUENCE [LARGE SCALE GENOMIC DNA]</scope>
    <source>
        <tissue evidence="2">Whole aphids</tissue>
    </source>
</reference>
<gene>
    <name evidence="2" type="ORF">AGLY_001570</name>
</gene>
<organism evidence="2 3">
    <name type="scientific">Aphis glycines</name>
    <name type="common">Soybean aphid</name>
    <dbReference type="NCBI Taxonomy" id="307491"/>
    <lineage>
        <taxon>Eukaryota</taxon>
        <taxon>Metazoa</taxon>
        <taxon>Ecdysozoa</taxon>
        <taxon>Arthropoda</taxon>
        <taxon>Hexapoda</taxon>
        <taxon>Insecta</taxon>
        <taxon>Pterygota</taxon>
        <taxon>Neoptera</taxon>
        <taxon>Paraneoptera</taxon>
        <taxon>Hemiptera</taxon>
        <taxon>Sternorrhyncha</taxon>
        <taxon>Aphidomorpha</taxon>
        <taxon>Aphidoidea</taxon>
        <taxon>Aphididae</taxon>
        <taxon>Aphidini</taxon>
        <taxon>Aphis</taxon>
        <taxon>Aphis</taxon>
    </lineage>
</organism>
<dbReference type="PANTHER" id="PTHR37984:SF5">
    <property type="entry name" value="PROTEIN NYNRIN-LIKE"/>
    <property type="match status" value="1"/>
</dbReference>
<dbReference type="InterPro" id="IPR036397">
    <property type="entry name" value="RNaseH_sf"/>
</dbReference>
<dbReference type="InterPro" id="IPR001584">
    <property type="entry name" value="Integrase_cat-core"/>
</dbReference>
<dbReference type="Proteomes" id="UP000475862">
    <property type="component" value="Unassembled WGS sequence"/>
</dbReference>
<sequence>MNYQDHATKYLYLRPLTSKRATEIAHELLKIFLEQGAPQTLQSDNGREFTAKIIEELAELWPECKIVHGWPRHPQSQGSVERSNQDVENMLRTCRVVDSKSTKWSIGVYFTLTKKRWVIATFPDSQEYSVIPINWVLKTVNGHGNAILKCMWPPATLHVTSDVLKEAMEPLDDCNTYRIKLFENGKEYSDFGKAWYRHGALTEESASEIEQQHLNKKNKNKRLYGQSSSMMCGDSDTSSNEGINIIQQKKINKGPQTGITEQTVVNNISEPQFTELNNINLSPSTSSENVSLNMAISRSFNMNNNINMCRIKYDHLLSKLNNIERAVNKIGLINNASTVLPNFDDNFMSNWPMNNEQMFQHVTNCLLDDSLVSLENFFISIGGNAVKDNVKRVLAKTFTDEFAIHCSWTGRGKDISTKLCDSKIVVVLERCIKKGQKDYSDALFESILADWFHYATTRYKKSLE</sequence>
<name>A0A6G0U5J2_APHGL</name>